<sequence>MKIEKEDLDQTACTVHHLAIRDTMELLSGKWKLRIVGSLSFGKKRFMGLKANIDGIAAKMLSKELQELELNGLITRTVLNTKPTTVEYELTAYGHSLKPVIDVIADWGTQHRKKIIDEMKL</sequence>
<keyword evidence="6" id="KW-1185">Reference proteome</keyword>
<protein>
    <submittedName>
        <fullName evidence="5">Transcriptional regulator, HxlR family</fullName>
    </submittedName>
</protein>
<dbReference type="Proteomes" id="UP000320300">
    <property type="component" value="Unassembled WGS sequence"/>
</dbReference>
<dbReference type="PANTHER" id="PTHR33204">
    <property type="entry name" value="TRANSCRIPTIONAL REGULATOR, MARR FAMILY"/>
    <property type="match status" value="1"/>
</dbReference>
<name>A0A521BCC4_9SPHI</name>
<dbReference type="GO" id="GO:0003677">
    <property type="term" value="F:DNA binding"/>
    <property type="evidence" value="ECO:0007669"/>
    <property type="project" value="UniProtKB-KW"/>
</dbReference>
<evidence type="ECO:0000256" key="1">
    <source>
        <dbReference type="ARBA" id="ARBA00023015"/>
    </source>
</evidence>
<proteinExistence type="predicted"/>
<evidence type="ECO:0000313" key="6">
    <source>
        <dbReference type="Proteomes" id="UP000320300"/>
    </source>
</evidence>
<evidence type="ECO:0000313" key="5">
    <source>
        <dbReference type="EMBL" id="SMO44765.1"/>
    </source>
</evidence>
<dbReference type="AlphaFoldDB" id="A0A521BCC4"/>
<dbReference type="SUPFAM" id="SSF46785">
    <property type="entry name" value="Winged helix' DNA-binding domain"/>
    <property type="match status" value="1"/>
</dbReference>
<dbReference type="Pfam" id="PF01638">
    <property type="entry name" value="HxlR"/>
    <property type="match status" value="1"/>
</dbReference>
<reference evidence="5 6" key="1">
    <citation type="submission" date="2017-05" db="EMBL/GenBank/DDBJ databases">
        <authorList>
            <person name="Varghese N."/>
            <person name="Submissions S."/>
        </authorList>
    </citation>
    <scope>NUCLEOTIDE SEQUENCE [LARGE SCALE GENOMIC DNA]</scope>
    <source>
        <strain evidence="5 6">DSM 19036</strain>
    </source>
</reference>
<accession>A0A521BCC4</accession>
<dbReference type="InterPro" id="IPR036388">
    <property type="entry name" value="WH-like_DNA-bd_sf"/>
</dbReference>
<dbReference type="EMBL" id="FXTN01000002">
    <property type="protein sequence ID" value="SMO44765.1"/>
    <property type="molecule type" value="Genomic_DNA"/>
</dbReference>
<dbReference type="InterPro" id="IPR036390">
    <property type="entry name" value="WH_DNA-bd_sf"/>
</dbReference>
<evidence type="ECO:0000256" key="3">
    <source>
        <dbReference type="ARBA" id="ARBA00023163"/>
    </source>
</evidence>
<gene>
    <name evidence="5" type="ORF">SAMN06265348_102194</name>
</gene>
<organism evidence="5 6">
    <name type="scientific">Pedobacter westerhofensis</name>
    <dbReference type="NCBI Taxonomy" id="425512"/>
    <lineage>
        <taxon>Bacteria</taxon>
        <taxon>Pseudomonadati</taxon>
        <taxon>Bacteroidota</taxon>
        <taxon>Sphingobacteriia</taxon>
        <taxon>Sphingobacteriales</taxon>
        <taxon>Sphingobacteriaceae</taxon>
        <taxon>Pedobacter</taxon>
    </lineage>
</organism>
<keyword evidence="2" id="KW-0238">DNA-binding</keyword>
<keyword evidence="1" id="KW-0805">Transcription regulation</keyword>
<evidence type="ECO:0000256" key="2">
    <source>
        <dbReference type="ARBA" id="ARBA00023125"/>
    </source>
</evidence>
<feature type="domain" description="HTH hxlR-type" evidence="4">
    <location>
        <begin position="13"/>
        <end position="116"/>
    </location>
</feature>
<dbReference type="InterPro" id="IPR002577">
    <property type="entry name" value="HTH_HxlR"/>
</dbReference>
<dbReference type="RefSeq" id="WP_142526878.1">
    <property type="nucleotide sequence ID" value="NZ_CBCSJO010000003.1"/>
</dbReference>
<keyword evidence="3" id="KW-0804">Transcription</keyword>
<dbReference type="OrthoDB" id="2619345at2"/>
<dbReference type="Gene3D" id="1.10.10.10">
    <property type="entry name" value="Winged helix-like DNA-binding domain superfamily/Winged helix DNA-binding domain"/>
    <property type="match status" value="1"/>
</dbReference>
<dbReference type="PROSITE" id="PS51118">
    <property type="entry name" value="HTH_HXLR"/>
    <property type="match status" value="1"/>
</dbReference>
<evidence type="ECO:0000259" key="4">
    <source>
        <dbReference type="PROSITE" id="PS51118"/>
    </source>
</evidence>